<evidence type="ECO:0000313" key="2">
    <source>
        <dbReference type="Proteomes" id="UP000692954"/>
    </source>
</evidence>
<dbReference type="AlphaFoldDB" id="A0A8S1LQT6"/>
<sequence length="575" mass="68892">MLTNEYLNKVTQLLKMTSHFETKLEEQRILLSITPHFQARTIYNLLITDSKGITRDDLINLFRNFIQNITQRELDYIFQLYSSDNFYINWDDFYQLICPFDMFLDTKIYDNVNEQIVSDILQKFQRLLMIEITYFRQAEPIRMILFEKYKENGKQSCALLEDNQKFITSQNLINFMQKQQFNYNSQDIFCLKKRIQCSEENIPSEIFIKNCPLLPFQVMISKSPDYRLITIRQPTPEIIQSPELLQSKSVGIIIQEIPSSPPQEQEEDKKMLQQVASVPFLKKSEMSNYEFYTGKKPDNTQTLQHFKPHSTQQNFKSPLPQSQNYHNINYQDFQITKQDNKFDYNKTITTVKFWETNPPTDIPKYQDQILDKYLRPSASIKNEPSKKKNIKKNYNNYYNNNKLEHYLQFQPNDQIVKIMDTQNDPSEDILNQYLYPIKKQQEQVQDSNNLTNTRKYKIFDDINSNQKQVLFNTLYDSKYKLFDSAFDSRNLNSQNQQQIQKKTKKYVTASKPQEQILLYIYFFINFFSWSQRSKQIQRKIDEIENLFLLLQNSNKKYSKLIVLFKNIQFVIYGIK</sequence>
<proteinExistence type="predicted"/>
<gene>
    <name evidence="1" type="ORF">PSON_ATCC_30995.1.T0200024</name>
</gene>
<dbReference type="EMBL" id="CAJJDN010000020">
    <property type="protein sequence ID" value="CAD8065074.1"/>
    <property type="molecule type" value="Genomic_DNA"/>
</dbReference>
<comment type="caution">
    <text evidence="1">The sequence shown here is derived from an EMBL/GenBank/DDBJ whole genome shotgun (WGS) entry which is preliminary data.</text>
</comment>
<accession>A0A8S1LQT6</accession>
<reference evidence="1" key="1">
    <citation type="submission" date="2021-01" db="EMBL/GenBank/DDBJ databases">
        <authorList>
            <consortium name="Genoscope - CEA"/>
            <person name="William W."/>
        </authorList>
    </citation>
    <scope>NUCLEOTIDE SEQUENCE</scope>
</reference>
<dbReference type="Proteomes" id="UP000692954">
    <property type="component" value="Unassembled WGS sequence"/>
</dbReference>
<dbReference type="OrthoDB" id="306912at2759"/>
<organism evidence="1 2">
    <name type="scientific">Paramecium sonneborni</name>
    <dbReference type="NCBI Taxonomy" id="65129"/>
    <lineage>
        <taxon>Eukaryota</taxon>
        <taxon>Sar</taxon>
        <taxon>Alveolata</taxon>
        <taxon>Ciliophora</taxon>
        <taxon>Intramacronucleata</taxon>
        <taxon>Oligohymenophorea</taxon>
        <taxon>Peniculida</taxon>
        <taxon>Parameciidae</taxon>
        <taxon>Paramecium</taxon>
    </lineage>
</organism>
<protein>
    <submittedName>
        <fullName evidence="1">Uncharacterized protein</fullName>
    </submittedName>
</protein>
<keyword evidence="2" id="KW-1185">Reference proteome</keyword>
<name>A0A8S1LQT6_9CILI</name>
<evidence type="ECO:0000313" key="1">
    <source>
        <dbReference type="EMBL" id="CAD8065074.1"/>
    </source>
</evidence>